<comment type="caution">
    <text evidence="2">The sequence shown here is derived from an EMBL/GenBank/DDBJ whole genome shotgun (WGS) entry which is preliminary data.</text>
</comment>
<dbReference type="Proteomes" id="UP000735302">
    <property type="component" value="Unassembled WGS sequence"/>
</dbReference>
<sequence>MVYSERHSKSKDNRAHDISPSHTTQQDVAVNTTNQLERRRERRAETPDLGHTACNKSLIKFDNSCHGTP</sequence>
<evidence type="ECO:0000313" key="3">
    <source>
        <dbReference type="Proteomes" id="UP000735302"/>
    </source>
</evidence>
<gene>
    <name evidence="2" type="ORF">PoB_001945400</name>
</gene>
<accession>A0AAV3ZGC5</accession>
<feature type="compositionally biased region" description="Basic and acidic residues" evidence="1">
    <location>
        <begin position="1"/>
        <end position="19"/>
    </location>
</feature>
<feature type="compositionally biased region" description="Basic and acidic residues" evidence="1">
    <location>
        <begin position="36"/>
        <end position="48"/>
    </location>
</feature>
<evidence type="ECO:0000256" key="1">
    <source>
        <dbReference type="SAM" id="MobiDB-lite"/>
    </source>
</evidence>
<evidence type="ECO:0000313" key="2">
    <source>
        <dbReference type="EMBL" id="GFN92948.1"/>
    </source>
</evidence>
<feature type="region of interest" description="Disordered" evidence="1">
    <location>
        <begin position="1"/>
        <end position="52"/>
    </location>
</feature>
<reference evidence="2 3" key="1">
    <citation type="journal article" date="2021" name="Elife">
        <title>Chloroplast acquisition without the gene transfer in kleptoplastic sea slugs, Plakobranchus ocellatus.</title>
        <authorList>
            <person name="Maeda T."/>
            <person name="Takahashi S."/>
            <person name="Yoshida T."/>
            <person name="Shimamura S."/>
            <person name="Takaki Y."/>
            <person name="Nagai Y."/>
            <person name="Toyoda A."/>
            <person name="Suzuki Y."/>
            <person name="Arimoto A."/>
            <person name="Ishii H."/>
            <person name="Satoh N."/>
            <person name="Nishiyama T."/>
            <person name="Hasebe M."/>
            <person name="Maruyama T."/>
            <person name="Minagawa J."/>
            <person name="Obokata J."/>
            <person name="Shigenobu S."/>
        </authorList>
    </citation>
    <scope>NUCLEOTIDE SEQUENCE [LARGE SCALE GENOMIC DNA]</scope>
</reference>
<organism evidence="2 3">
    <name type="scientific">Plakobranchus ocellatus</name>
    <dbReference type="NCBI Taxonomy" id="259542"/>
    <lineage>
        <taxon>Eukaryota</taxon>
        <taxon>Metazoa</taxon>
        <taxon>Spiralia</taxon>
        <taxon>Lophotrochozoa</taxon>
        <taxon>Mollusca</taxon>
        <taxon>Gastropoda</taxon>
        <taxon>Heterobranchia</taxon>
        <taxon>Euthyneura</taxon>
        <taxon>Panpulmonata</taxon>
        <taxon>Sacoglossa</taxon>
        <taxon>Placobranchoidea</taxon>
        <taxon>Plakobranchidae</taxon>
        <taxon>Plakobranchus</taxon>
    </lineage>
</organism>
<dbReference type="EMBL" id="BLXT01002301">
    <property type="protein sequence ID" value="GFN92948.1"/>
    <property type="molecule type" value="Genomic_DNA"/>
</dbReference>
<dbReference type="AlphaFoldDB" id="A0AAV3ZGC5"/>
<keyword evidence="3" id="KW-1185">Reference proteome</keyword>
<feature type="compositionally biased region" description="Polar residues" evidence="1">
    <location>
        <begin position="20"/>
        <end position="35"/>
    </location>
</feature>
<proteinExistence type="predicted"/>
<protein>
    <submittedName>
        <fullName evidence="2">Kelch-like protein 24</fullName>
    </submittedName>
</protein>
<name>A0AAV3ZGC5_9GAST</name>